<accession>A0A2K3P3V0</accession>
<evidence type="ECO:0000313" key="1">
    <source>
        <dbReference type="EMBL" id="PNY09923.1"/>
    </source>
</evidence>
<evidence type="ECO:0000313" key="2">
    <source>
        <dbReference type="Proteomes" id="UP000236291"/>
    </source>
</evidence>
<reference evidence="1 2" key="1">
    <citation type="journal article" date="2014" name="Am. J. Bot.">
        <title>Genome assembly and annotation for red clover (Trifolium pratense; Fabaceae).</title>
        <authorList>
            <person name="Istvanek J."/>
            <person name="Jaros M."/>
            <person name="Krenek A."/>
            <person name="Repkova J."/>
        </authorList>
    </citation>
    <scope>NUCLEOTIDE SEQUENCE [LARGE SCALE GENOMIC DNA]</scope>
    <source>
        <strain evidence="2">cv. Tatra</strain>
        <tissue evidence="1">Young leaves</tissue>
    </source>
</reference>
<gene>
    <name evidence="1" type="ORF">L195_g006484</name>
</gene>
<reference evidence="1 2" key="2">
    <citation type="journal article" date="2017" name="Front. Plant Sci.">
        <title>Gene Classification and Mining of Molecular Markers Useful in Red Clover (Trifolium pratense) Breeding.</title>
        <authorList>
            <person name="Istvanek J."/>
            <person name="Dluhosova J."/>
            <person name="Dluhos P."/>
            <person name="Patkova L."/>
            <person name="Nedelnik J."/>
            <person name="Repkova J."/>
        </authorList>
    </citation>
    <scope>NUCLEOTIDE SEQUENCE [LARGE SCALE GENOMIC DNA]</scope>
    <source>
        <strain evidence="2">cv. Tatra</strain>
        <tissue evidence="1">Young leaves</tissue>
    </source>
</reference>
<organism evidence="1 2">
    <name type="scientific">Trifolium pratense</name>
    <name type="common">Red clover</name>
    <dbReference type="NCBI Taxonomy" id="57577"/>
    <lineage>
        <taxon>Eukaryota</taxon>
        <taxon>Viridiplantae</taxon>
        <taxon>Streptophyta</taxon>
        <taxon>Embryophyta</taxon>
        <taxon>Tracheophyta</taxon>
        <taxon>Spermatophyta</taxon>
        <taxon>Magnoliopsida</taxon>
        <taxon>eudicotyledons</taxon>
        <taxon>Gunneridae</taxon>
        <taxon>Pentapetalae</taxon>
        <taxon>rosids</taxon>
        <taxon>fabids</taxon>
        <taxon>Fabales</taxon>
        <taxon>Fabaceae</taxon>
        <taxon>Papilionoideae</taxon>
        <taxon>50 kb inversion clade</taxon>
        <taxon>NPAAA clade</taxon>
        <taxon>Hologalegina</taxon>
        <taxon>IRL clade</taxon>
        <taxon>Trifolieae</taxon>
        <taxon>Trifolium</taxon>
    </lineage>
</organism>
<comment type="caution">
    <text evidence="1">The sequence shown here is derived from an EMBL/GenBank/DDBJ whole genome shotgun (WGS) entry which is preliminary data.</text>
</comment>
<dbReference type="Proteomes" id="UP000236291">
    <property type="component" value="Unassembled WGS sequence"/>
</dbReference>
<dbReference type="AlphaFoldDB" id="A0A2K3P3V0"/>
<name>A0A2K3P3V0_TRIPR</name>
<sequence>MQNCCVESPGKIIRHKHSGNSNFPGLVSMLQISPLHHICQPLLRPVFACNSVVGAKASVLCVVQGIALGVWKFGLFVLCMLASCNYAAKGFGLVSG</sequence>
<proteinExistence type="predicted"/>
<protein>
    <submittedName>
        <fullName evidence="1">Uncharacterized protein</fullName>
    </submittedName>
</protein>
<dbReference type="EMBL" id="ASHM01003464">
    <property type="protein sequence ID" value="PNY09923.1"/>
    <property type="molecule type" value="Genomic_DNA"/>
</dbReference>